<dbReference type="KEGG" id="pbf:CFX0092_A3236"/>
<sequence length="323" mass="34460">MRRRLLRLLPWVLGAALLVWGIRFVSLDEVVAILRRLHLWQIAVLVVANAVVLATISARWWLLLAGAGHRLPFRPLVGYRLAVFGLSYFTPGPHVGGEPLQVLLVEKNHAVPRSAALAAVALDKAIEFAVNFAFLLLGIAAALQWRVVPRTAGQQALGLAAALLALPLLYLGLTARGFYPASRGLTPLARRWPRLASAAATVAESEGMIGRTFRAAPRPFIAAVAVTFLSWAALIAEYWLMASFLGTNLTLPQLVVALTAARISILLLLPAGLGALELSQALAFGALGLDPAFGISLGLLIRARDTALGLFGLWWAGRSVGSG</sequence>
<feature type="transmembrane region" description="Helical" evidence="6">
    <location>
        <begin position="157"/>
        <end position="179"/>
    </location>
</feature>
<keyword evidence="3 6" id="KW-0812">Transmembrane</keyword>
<evidence type="ECO:0000313" key="7">
    <source>
        <dbReference type="EMBL" id="CUS05114.2"/>
    </source>
</evidence>
<feature type="transmembrane region" description="Helical" evidence="6">
    <location>
        <begin position="37"/>
        <end position="61"/>
    </location>
</feature>
<proteinExistence type="predicted"/>
<feature type="transmembrane region" description="Helical" evidence="6">
    <location>
        <begin position="220"/>
        <end position="242"/>
    </location>
</feature>
<evidence type="ECO:0000256" key="5">
    <source>
        <dbReference type="ARBA" id="ARBA00023136"/>
    </source>
</evidence>
<evidence type="ECO:0000256" key="3">
    <source>
        <dbReference type="ARBA" id="ARBA00022692"/>
    </source>
</evidence>
<evidence type="ECO:0000256" key="6">
    <source>
        <dbReference type="SAM" id="Phobius"/>
    </source>
</evidence>
<evidence type="ECO:0000256" key="2">
    <source>
        <dbReference type="ARBA" id="ARBA00022475"/>
    </source>
</evidence>
<keyword evidence="5 6" id="KW-0472">Membrane</keyword>
<protein>
    <submittedName>
        <fullName evidence="7">Uncharacterized protein</fullName>
    </submittedName>
</protein>
<organism evidence="7 8">
    <name type="scientific">Candidatus Promineifilum breve</name>
    <dbReference type="NCBI Taxonomy" id="1806508"/>
    <lineage>
        <taxon>Bacteria</taxon>
        <taxon>Bacillati</taxon>
        <taxon>Chloroflexota</taxon>
        <taxon>Ardenticatenia</taxon>
        <taxon>Candidatus Promineifilales</taxon>
        <taxon>Candidatus Promineifilaceae</taxon>
        <taxon>Candidatus Promineifilum</taxon>
    </lineage>
</organism>
<feature type="transmembrane region" description="Helical" evidence="6">
    <location>
        <begin position="282"/>
        <end position="301"/>
    </location>
</feature>
<keyword evidence="8" id="KW-1185">Reference proteome</keyword>
<feature type="transmembrane region" description="Helical" evidence="6">
    <location>
        <begin position="254"/>
        <end position="276"/>
    </location>
</feature>
<evidence type="ECO:0000313" key="8">
    <source>
        <dbReference type="Proteomes" id="UP000215027"/>
    </source>
</evidence>
<evidence type="ECO:0000256" key="4">
    <source>
        <dbReference type="ARBA" id="ARBA00022989"/>
    </source>
</evidence>
<reference evidence="7" key="1">
    <citation type="submission" date="2016-01" db="EMBL/GenBank/DDBJ databases">
        <authorList>
            <person name="Mcilroy J.S."/>
            <person name="Karst M S."/>
            <person name="Albertsen M."/>
        </authorList>
    </citation>
    <scope>NUCLEOTIDE SEQUENCE</scope>
    <source>
        <strain evidence="7">Cfx-K</strain>
    </source>
</reference>
<keyword evidence="2" id="KW-1003">Cell membrane</keyword>
<keyword evidence="4 6" id="KW-1133">Transmembrane helix</keyword>
<gene>
    <name evidence="7" type="ORF">CFX0092_A3236</name>
</gene>
<comment type="subcellular location">
    <subcellularLocation>
        <location evidence="1">Cell membrane</location>
        <topology evidence="1">Multi-pass membrane protein</topology>
    </subcellularLocation>
</comment>
<dbReference type="Pfam" id="PF03706">
    <property type="entry name" value="LPG_synthase_TM"/>
    <property type="match status" value="1"/>
</dbReference>
<name>A0A160T5C4_9CHLR</name>
<evidence type="ECO:0000256" key="1">
    <source>
        <dbReference type="ARBA" id="ARBA00004651"/>
    </source>
</evidence>
<accession>A0A160T5C4</accession>
<feature type="transmembrane region" description="Helical" evidence="6">
    <location>
        <begin position="128"/>
        <end position="145"/>
    </location>
</feature>
<dbReference type="AlphaFoldDB" id="A0A160T5C4"/>
<dbReference type="EMBL" id="LN890655">
    <property type="protein sequence ID" value="CUS05114.2"/>
    <property type="molecule type" value="Genomic_DNA"/>
</dbReference>
<dbReference type="InterPro" id="IPR022791">
    <property type="entry name" value="L-PG_synthase/AglD"/>
</dbReference>
<dbReference type="RefSeq" id="WP_095044362.1">
    <property type="nucleotide sequence ID" value="NZ_LN890655.1"/>
</dbReference>
<dbReference type="PANTHER" id="PTHR39087">
    <property type="entry name" value="UPF0104 MEMBRANE PROTEIN MJ1595"/>
    <property type="match status" value="1"/>
</dbReference>
<dbReference type="PANTHER" id="PTHR39087:SF2">
    <property type="entry name" value="UPF0104 MEMBRANE PROTEIN MJ1595"/>
    <property type="match status" value="1"/>
</dbReference>
<dbReference type="GO" id="GO:0005886">
    <property type="term" value="C:plasma membrane"/>
    <property type="evidence" value="ECO:0007669"/>
    <property type="project" value="UniProtKB-SubCell"/>
</dbReference>
<dbReference type="OrthoDB" id="166534at2"/>
<dbReference type="Proteomes" id="UP000215027">
    <property type="component" value="Chromosome I"/>
</dbReference>